<comment type="function">
    <text evidence="2 10 12">Catalyzes the transfer of a dimethylallyl group onto the adenine at position 37 in tRNAs that read codons beginning with uridine, leading to the formation of N6-(dimethylallyl)adenosine (i(6)A).</text>
</comment>
<feature type="binding site" evidence="10">
    <location>
        <begin position="12"/>
        <end position="17"/>
    </location>
    <ligand>
        <name>substrate</name>
    </ligand>
</feature>
<comment type="similarity">
    <text evidence="3 10 13">Belongs to the IPP transferase family.</text>
</comment>
<evidence type="ECO:0000256" key="12">
    <source>
        <dbReference type="RuleBase" id="RU003784"/>
    </source>
</evidence>
<dbReference type="HAMAP" id="MF_00185">
    <property type="entry name" value="IPP_trans"/>
    <property type="match status" value="1"/>
</dbReference>
<evidence type="ECO:0000256" key="10">
    <source>
        <dbReference type="HAMAP-Rule" id="MF_00185"/>
    </source>
</evidence>
<evidence type="ECO:0000256" key="6">
    <source>
        <dbReference type="ARBA" id="ARBA00022741"/>
    </source>
</evidence>
<dbReference type="NCBIfam" id="TIGR00174">
    <property type="entry name" value="miaA"/>
    <property type="match status" value="1"/>
</dbReference>
<evidence type="ECO:0000256" key="4">
    <source>
        <dbReference type="ARBA" id="ARBA00022679"/>
    </source>
</evidence>
<dbReference type="InterPro" id="IPR027417">
    <property type="entry name" value="P-loop_NTPase"/>
</dbReference>
<evidence type="ECO:0000256" key="3">
    <source>
        <dbReference type="ARBA" id="ARBA00005842"/>
    </source>
</evidence>
<feature type="site" description="Interaction with substrate tRNA" evidence="10">
    <location>
        <position position="101"/>
    </location>
</feature>
<feature type="region of interest" description="Interaction with substrate tRNA" evidence="10">
    <location>
        <begin position="159"/>
        <end position="163"/>
    </location>
</feature>
<evidence type="ECO:0000256" key="5">
    <source>
        <dbReference type="ARBA" id="ARBA00022694"/>
    </source>
</evidence>
<reference evidence="14 15" key="1">
    <citation type="submission" date="2018-11" db="EMBL/GenBank/DDBJ databases">
        <title>Genome squencing of methanotrophic bacteria isolated from alkaline groundwater in Korea.</title>
        <authorList>
            <person name="Nguyen L.N."/>
        </authorList>
    </citation>
    <scope>NUCLEOTIDE SEQUENCE [LARGE SCALE GENOMIC DNA]</scope>
    <source>
        <strain evidence="14 15">GW6</strain>
    </source>
</reference>
<gene>
    <name evidence="10 14" type="primary">miaA</name>
    <name evidence="14" type="ORF">EHO51_07790</name>
</gene>
<protein>
    <recommendedName>
        <fullName evidence="10">tRNA dimethylallyltransferase</fullName>
        <ecNumber evidence="10">2.5.1.75</ecNumber>
    </recommendedName>
    <alternativeName>
        <fullName evidence="10">Dimethylallyl diphosphate:tRNA dimethylallyltransferase</fullName>
        <shortName evidence="10">DMAPP:tRNA dimethylallyltransferase</shortName>
        <shortName evidence="10">DMATase</shortName>
    </alternativeName>
    <alternativeName>
        <fullName evidence="10">Isopentenyl-diphosphate:tRNA isopentenyltransferase</fullName>
        <shortName evidence="10">IPP transferase</shortName>
        <shortName evidence="10">IPPT</shortName>
        <shortName evidence="10">IPTase</shortName>
    </alternativeName>
</protein>
<evidence type="ECO:0000313" key="15">
    <source>
        <dbReference type="Proteomes" id="UP000273982"/>
    </source>
</evidence>
<dbReference type="PANTHER" id="PTHR11088:SF60">
    <property type="entry name" value="TRNA DIMETHYLALLYLTRANSFERASE"/>
    <property type="match status" value="1"/>
</dbReference>
<comment type="subunit">
    <text evidence="10">Monomer.</text>
</comment>
<evidence type="ECO:0000256" key="13">
    <source>
        <dbReference type="RuleBase" id="RU003785"/>
    </source>
</evidence>
<comment type="caution">
    <text evidence="10">Lacks conserved residue(s) required for the propagation of feature annotation.</text>
</comment>
<keyword evidence="4 10" id="KW-0808">Transferase</keyword>
<evidence type="ECO:0000256" key="1">
    <source>
        <dbReference type="ARBA" id="ARBA00001946"/>
    </source>
</evidence>
<dbReference type="GO" id="GO:0005524">
    <property type="term" value="F:ATP binding"/>
    <property type="evidence" value="ECO:0007669"/>
    <property type="project" value="UniProtKB-UniRule"/>
</dbReference>
<feature type="binding site" evidence="10">
    <location>
        <begin position="10"/>
        <end position="17"/>
    </location>
    <ligand>
        <name>ATP</name>
        <dbReference type="ChEBI" id="CHEBI:30616"/>
    </ligand>
</feature>
<keyword evidence="5 10" id="KW-0819">tRNA processing</keyword>
<evidence type="ECO:0000256" key="2">
    <source>
        <dbReference type="ARBA" id="ARBA00003213"/>
    </source>
</evidence>
<keyword evidence="6 10" id="KW-0547">Nucleotide-binding</keyword>
<organism evidence="14 15">
    <name type="scientific">Methylocystis rosea</name>
    <dbReference type="NCBI Taxonomy" id="173366"/>
    <lineage>
        <taxon>Bacteria</taxon>
        <taxon>Pseudomonadati</taxon>
        <taxon>Pseudomonadota</taxon>
        <taxon>Alphaproteobacteria</taxon>
        <taxon>Hyphomicrobiales</taxon>
        <taxon>Methylocystaceae</taxon>
        <taxon>Methylocystis</taxon>
    </lineage>
</organism>
<sequence>MRARAILIAGPTASGKSALALEFARRRRGAIVNADSMQVYRDLRIVTARPTIEEEAAAPHLLFGHVDAVTNYSVGRWLEDLARALCDLDARELTPILVGGTGMYFRAALYGLSDIPAVPGDVREAMRAWAQDKTPQQLHAELAARDPATAAVLRKTDPQRLLRALEVLEATGKPLVSFQGPRSPPILKASECAAFFLAPERETLYARIDARFERMTQAGALDEVAALKARGLDPSLPAMRAHGVPHLIAYLDGRLTLAEAILRSQLDTRRYAKRQFTFARHQLPNFEWIAGETPLRDVEDALSSCAPPTSGTG</sequence>
<feature type="region of interest" description="Interaction with substrate tRNA" evidence="10">
    <location>
        <begin position="35"/>
        <end position="38"/>
    </location>
</feature>
<name>A0A3G8M693_9HYPH</name>
<proteinExistence type="inferred from homology"/>
<evidence type="ECO:0000256" key="9">
    <source>
        <dbReference type="ARBA" id="ARBA00049563"/>
    </source>
</evidence>
<comment type="cofactor">
    <cofactor evidence="1 10">
        <name>Mg(2+)</name>
        <dbReference type="ChEBI" id="CHEBI:18420"/>
    </cofactor>
</comment>
<dbReference type="EC" id="2.5.1.75" evidence="10"/>
<dbReference type="InterPro" id="IPR018022">
    <property type="entry name" value="IPT"/>
</dbReference>
<dbReference type="GO" id="GO:0006400">
    <property type="term" value="P:tRNA modification"/>
    <property type="evidence" value="ECO:0007669"/>
    <property type="project" value="TreeGrafter"/>
</dbReference>
<dbReference type="InterPro" id="IPR039657">
    <property type="entry name" value="Dimethylallyltransferase"/>
</dbReference>
<keyword evidence="8 10" id="KW-0460">Magnesium</keyword>
<comment type="catalytic activity">
    <reaction evidence="9 10 11">
        <text>adenosine(37) in tRNA + dimethylallyl diphosphate = N(6)-dimethylallyladenosine(37) in tRNA + diphosphate</text>
        <dbReference type="Rhea" id="RHEA:26482"/>
        <dbReference type="Rhea" id="RHEA-COMP:10162"/>
        <dbReference type="Rhea" id="RHEA-COMP:10375"/>
        <dbReference type="ChEBI" id="CHEBI:33019"/>
        <dbReference type="ChEBI" id="CHEBI:57623"/>
        <dbReference type="ChEBI" id="CHEBI:74411"/>
        <dbReference type="ChEBI" id="CHEBI:74415"/>
        <dbReference type="EC" id="2.5.1.75"/>
    </reaction>
</comment>
<dbReference type="AlphaFoldDB" id="A0A3G8M693"/>
<dbReference type="SUPFAM" id="SSF52540">
    <property type="entry name" value="P-loop containing nucleoside triphosphate hydrolases"/>
    <property type="match status" value="1"/>
</dbReference>
<evidence type="ECO:0000256" key="8">
    <source>
        <dbReference type="ARBA" id="ARBA00022842"/>
    </source>
</evidence>
<dbReference type="EMBL" id="CP034086">
    <property type="protein sequence ID" value="AZG76630.1"/>
    <property type="molecule type" value="Genomic_DNA"/>
</dbReference>
<dbReference type="Gene3D" id="3.40.50.300">
    <property type="entry name" value="P-loop containing nucleotide triphosphate hydrolases"/>
    <property type="match status" value="1"/>
</dbReference>
<dbReference type="PANTHER" id="PTHR11088">
    <property type="entry name" value="TRNA DIMETHYLALLYLTRANSFERASE"/>
    <property type="match status" value="1"/>
</dbReference>
<dbReference type="KEGG" id="mros:EHO51_07790"/>
<dbReference type="RefSeq" id="WP_124738404.1">
    <property type="nucleotide sequence ID" value="NZ_CP034086.1"/>
</dbReference>
<evidence type="ECO:0000313" key="14">
    <source>
        <dbReference type="EMBL" id="AZG76630.1"/>
    </source>
</evidence>
<dbReference type="GO" id="GO:0052381">
    <property type="term" value="F:tRNA dimethylallyltransferase activity"/>
    <property type="evidence" value="ECO:0007669"/>
    <property type="project" value="UniProtKB-UniRule"/>
</dbReference>
<evidence type="ECO:0000256" key="11">
    <source>
        <dbReference type="RuleBase" id="RU003783"/>
    </source>
</evidence>
<accession>A0A3G8M693</accession>
<keyword evidence="7 10" id="KW-0067">ATP-binding</keyword>
<dbReference type="Proteomes" id="UP000273982">
    <property type="component" value="Chromosome"/>
</dbReference>
<feature type="site" description="Interaction with substrate tRNA" evidence="10">
    <location>
        <position position="123"/>
    </location>
</feature>
<dbReference type="Gene3D" id="1.10.20.140">
    <property type="match status" value="1"/>
</dbReference>
<evidence type="ECO:0000256" key="7">
    <source>
        <dbReference type="ARBA" id="ARBA00022840"/>
    </source>
</evidence>
<dbReference type="Pfam" id="PF01715">
    <property type="entry name" value="IPPT"/>
    <property type="match status" value="1"/>
</dbReference>